<keyword evidence="5" id="KW-1185">Reference proteome</keyword>
<dbReference type="PANTHER" id="PTHR46910">
    <property type="entry name" value="TRANSCRIPTION FACTOR PDR1"/>
    <property type="match status" value="1"/>
</dbReference>
<evidence type="ECO:0000313" key="4">
    <source>
        <dbReference type="EMBL" id="SCV73401.1"/>
    </source>
</evidence>
<protein>
    <submittedName>
        <fullName evidence="4">BQ2448_7327 protein</fullName>
    </submittedName>
</protein>
<evidence type="ECO:0000256" key="1">
    <source>
        <dbReference type="ARBA" id="ARBA00023242"/>
    </source>
</evidence>
<gene>
    <name evidence="4" type="ORF">BQ2448_7327</name>
</gene>
<dbReference type="GO" id="GO:0006351">
    <property type="term" value="P:DNA-templated transcription"/>
    <property type="evidence" value="ECO:0007669"/>
    <property type="project" value="InterPro"/>
</dbReference>
<name>A0A238FMM4_9BASI</name>
<dbReference type="GO" id="GO:0003700">
    <property type="term" value="F:DNA-binding transcription factor activity"/>
    <property type="evidence" value="ECO:0007669"/>
    <property type="project" value="InterPro"/>
</dbReference>
<feature type="compositionally biased region" description="Polar residues" evidence="2">
    <location>
        <begin position="175"/>
        <end position="185"/>
    </location>
</feature>
<dbReference type="GO" id="GO:0008270">
    <property type="term" value="F:zinc ion binding"/>
    <property type="evidence" value="ECO:0007669"/>
    <property type="project" value="InterPro"/>
</dbReference>
<evidence type="ECO:0000313" key="5">
    <source>
        <dbReference type="Proteomes" id="UP000198372"/>
    </source>
</evidence>
<organism evidence="4 5">
    <name type="scientific">Microbotryum intermedium</name>
    <dbReference type="NCBI Taxonomy" id="269621"/>
    <lineage>
        <taxon>Eukaryota</taxon>
        <taxon>Fungi</taxon>
        <taxon>Dikarya</taxon>
        <taxon>Basidiomycota</taxon>
        <taxon>Pucciniomycotina</taxon>
        <taxon>Microbotryomycetes</taxon>
        <taxon>Microbotryales</taxon>
        <taxon>Microbotryaceae</taxon>
        <taxon>Microbotryum</taxon>
    </lineage>
</organism>
<feature type="region of interest" description="Disordered" evidence="2">
    <location>
        <begin position="135"/>
        <end position="220"/>
    </location>
</feature>
<feature type="compositionally biased region" description="Low complexity" evidence="2">
    <location>
        <begin position="190"/>
        <end position="219"/>
    </location>
</feature>
<dbReference type="CDD" id="cd12148">
    <property type="entry name" value="fungal_TF_MHR"/>
    <property type="match status" value="1"/>
</dbReference>
<dbReference type="Proteomes" id="UP000198372">
    <property type="component" value="Unassembled WGS sequence"/>
</dbReference>
<dbReference type="InterPro" id="IPR007219">
    <property type="entry name" value="XnlR_reg_dom"/>
</dbReference>
<evidence type="ECO:0000256" key="2">
    <source>
        <dbReference type="SAM" id="MobiDB-lite"/>
    </source>
</evidence>
<proteinExistence type="predicted"/>
<dbReference type="OrthoDB" id="2123952at2759"/>
<dbReference type="GO" id="GO:0003677">
    <property type="term" value="F:DNA binding"/>
    <property type="evidence" value="ECO:0007669"/>
    <property type="project" value="InterPro"/>
</dbReference>
<dbReference type="EMBL" id="FMSP01000018">
    <property type="protein sequence ID" value="SCV73401.1"/>
    <property type="molecule type" value="Genomic_DNA"/>
</dbReference>
<dbReference type="AlphaFoldDB" id="A0A238FMM4"/>
<dbReference type="InterPro" id="IPR050987">
    <property type="entry name" value="AtrR-like"/>
</dbReference>
<reference evidence="5" key="1">
    <citation type="submission" date="2016-09" db="EMBL/GenBank/DDBJ databases">
        <authorList>
            <person name="Jeantristanb JTB J.-T."/>
            <person name="Ricardo R."/>
        </authorList>
    </citation>
    <scope>NUCLEOTIDE SEQUENCE [LARGE SCALE GENOMIC DNA]</scope>
</reference>
<accession>A0A238FMM4</accession>
<sequence length="680" mass="74341">MPDTQGGSSEKGVKRRRITRACDQCHARSIKASRLLQAGLQLLLSAGCRESSPRYPPLGALRDNLRPMSWPRLSQADNGQCNACEIASKSCTYDRPKLTRGVRHTSRIRPRQRSARSARLPAAFWGYGLTDTGSPGSIFLQPTPKNTHPGRSPASSLGESPSSVNASMSMSNPNLRQPQSQQSPAGENGAAPTASSSSSTSAPPRIASSVSASSSWQPPEVAHSGSIPLLCEYYYQTIYPCTPLFHWPSFVPRIRTQEYLTNRPFCATVLSLCAVASARWRECGPSSIFVPPAEFSHLNRPPPDVPEEFLEAARQTIRIGPVSSQGHVFDDIRAAGLLTIAAVQFGLFDELAYWMGVYFAMAGQNNFHSEQTWSSDLSVVERDEMRHLVWLIYQHDVYTSVVVGGPILHREVQVDVSYPTEMPHVPSSFWIEGWNKTSDVYRVLEHACNAYRNVSHASALTRPLVVSTNQGHASALLTGAIEALRKSLPRWCTLFRPVPPGQEIQLHRLNFTALNLLLTFQNASIISLCARNGFTTEEGVAVAMQLVKSLDEVPAEYLQAMNMPLFYQLIGVGIVLQSGAAPAVTSQSTLISVQSILRDMSRIIKLLAANGGTQSNLIMNAALVLDKHVADLELLIRPSNVSADASALLGLPAHLFEWPADMPQFETLFPDLTMGSLLSS</sequence>
<feature type="compositionally biased region" description="Low complexity" evidence="2">
    <location>
        <begin position="152"/>
        <end position="174"/>
    </location>
</feature>
<feature type="domain" description="Xylanolytic transcriptional activator regulatory" evidence="3">
    <location>
        <begin position="353"/>
        <end position="439"/>
    </location>
</feature>
<dbReference type="PANTHER" id="PTHR46910:SF18">
    <property type="entry name" value="ZN(II)2CYS6 TRANSCRIPTION FACTOR (EUROFUNG)"/>
    <property type="match status" value="1"/>
</dbReference>
<evidence type="ECO:0000259" key="3">
    <source>
        <dbReference type="Pfam" id="PF04082"/>
    </source>
</evidence>
<keyword evidence="1" id="KW-0539">Nucleus</keyword>
<dbReference type="Pfam" id="PF04082">
    <property type="entry name" value="Fungal_trans"/>
    <property type="match status" value="1"/>
</dbReference>